<dbReference type="EMBL" id="VSSQ01000054">
    <property type="protein sequence ID" value="MPL70662.1"/>
    <property type="molecule type" value="Genomic_DNA"/>
</dbReference>
<gene>
    <name evidence="1" type="primary">mtnA_5</name>
    <name evidence="1" type="ORF">SDC9_16421</name>
</gene>
<reference evidence="1" key="1">
    <citation type="submission" date="2019-08" db="EMBL/GenBank/DDBJ databases">
        <authorList>
            <person name="Kucharzyk K."/>
            <person name="Murdoch R.W."/>
            <person name="Higgins S."/>
            <person name="Loffler F."/>
        </authorList>
    </citation>
    <scope>NUCLEOTIDE SEQUENCE</scope>
</reference>
<dbReference type="InterPro" id="IPR027363">
    <property type="entry name" value="M1Pi_N"/>
</dbReference>
<accession>A0A644TWT8</accession>
<name>A0A644TWT8_9ZZZZ</name>
<dbReference type="InterPro" id="IPR000649">
    <property type="entry name" value="IF-2B-related"/>
</dbReference>
<dbReference type="InterPro" id="IPR042529">
    <property type="entry name" value="IF_2B-like_C"/>
</dbReference>
<dbReference type="PANTHER" id="PTHR43475:SF1">
    <property type="entry name" value="METHYLTHIORIBOSE-1-PHOSPHATE ISOMERASE"/>
    <property type="match status" value="1"/>
</dbReference>
<dbReference type="GO" id="GO:0019509">
    <property type="term" value="P:L-methionine salvage from methylthioadenosine"/>
    <property type="evidence" value="ECO:0007669"/>
    <property type="project" value="TreeGrafter"/>
</dbReference>
<protein>
    <submittedName>
        <fullName evidence="1">Methylthioribose-1-phosphate isomerase</fullName>
        <ecNumber evidence="1">5.3.1.23</ecNumber>
    </submittedName>
</protein>
<keyword evidence="1" id="KW-0413">Isomerase</keyword>
<organism evidence="1">
    <name type="scientific">bioreactor metagenome</name>
    <dbReference type="NCBI Taxonomy" id="1076179"/>
    <lineage>
        <taxon>unclassified sequences</taxon>
        <taxon>metagenomes</taxon>
        <taxon>ecological metagenomes</taxon>
    </lineage>
</organism>
<sequence>MERNDQDLAFMLKYENVAWYDKSAALVRILDRRVYPGKLRYLECSDYREVIKAIRDMVTQSGGPYIAAAMAMALASRQILGQAKNATDFEKKIDDAAAELSRARPTTVEKMAHITQECAKVAKAAMAAGKAPDDAVFLHNIEVINRRYAKSAAEAVHLVGQFPGRGTVMTQCFAETIVGTMLRECRAVGKEIKFICPETRPFFQGARLTASVIQDMGFEVTVITDNMPGYTMKAKRVDLFTSAADVICMDGHIVNKVGTFQIALAASYWGIPYFVNGSPNPRHPTVDTVTIEERSQSDVLEAMGRRTAMEGVKGFYPAFDITPPKLCDGVVTDKGIFSPFDLPRYYREPGANNPILSETFVSASKIVERMRG</sequence>
<dbReference type="AlphaFoldDB" id="A0A644TWT8"/>
<evidence type="ECO:0000313" key="1">
    <source>
        <dbReference type="EMBL" id="MPL70662.1"/>
    </source>
</evidence>
<dbReference type="Pfam" id="PF01008">
    <property type="entry name" value="IF-2B"/>
    <property type="match status" value="1"/>
</dbReference>
<dbReference type="NCBIfam" id="NF004326">
    <property type="entry name" value="PRK05720.1"/>
    <property type="match status" value="1"/>
</dbReference>
<dbReference type="GO" id="GO:0046523">
    <property type="term" value="F:S-methyl-5-thioribose-1-phosphate isomerase activity"/>
    <property type="evidence" value="ECO:0007669"/>
    <property type="project" value="UniProtKB-EC"/>
</dbReference>
<dbReference type="PANTHER" id="PTHR43475">
    <property type="entry name" value="METHYLTHIORIBOSE-1-PHOSPHATE ISOMERASE"/>
    <property type="match status" value="1"/>
</dbReference>
<comment type="caution">
    <text evidence="1">The sequence shown here is derived from an EMBL/GenBank/DDBJ whole genome shotgun (WGS) entry which is preliminary data.</text>
</comment>
<dbReference type="SUPFAM" id="SSF100950">
    <property type="entry name" value="NagB/RpiA/CoA transferase-like"/>
    <property type="match status" value="1"/>
</dbReference>
<dbReference type="Gene3D" id="1.20.120.420">
    <property type="entry name" value="translation initiation factor eif-2b, domain 1"/>
    <property type="match status" value="1"/>
</dbReference>
<dbReference type="InterPro" id="IPR037171">
    <property type="entry name" value="NagB/RpiA_transferase-like"/>
</dbReference>
<dbReference type="Gene3D" id="3.40.50.10470">
    <property type="entry name" value="Translation initiation factor eif-2b, domain 2"/>
    <property type="match status" value="1"/>
</dbReference>
<proteinExistence type="predicted"/>
<dbReference type="EC" id="5.3.1.23" evidence="1"/>